<dbReference type="AlphaFoldDB" id="A0A9D1DR79"/>
<reference evidence="6" key="1">
    <citation type="submission" date="2020-10" db="EMBL/GenBank/DDBJ databases">
        <authorList>
            <person name="Gilroy R."/>
        </authorList>
    </citation>
    <scope>NUCLEOTIDE SEQUENCE</scope>
    <source>
        <strain evidence="6">ChiSjej1B19-7085</strain>
    </source>
</reference>
<keyword evidence="3" id="KW-0677">Repeat</keyword>
<dbReference type="SUPFAM" id="SSF88713">
    <property type="entry name" value="Glycoside hydrolase/deacetylase"/>
    <property type="match status" value="1"/>
</dbReference>
<comment type="subcellular location">
    <subcellularLocation>
        <location evidence="1">Secreted</location>
    </subcellularLocation>
</comment>
<dbReference type="Pfam" id="PF01522">
    <property type="entry name" value="Polysacc_deac_1"/>
    <property type="match status" value="1"/>
</dbReference>
<dbReference type="PROSITE" id="PS51272">
    <property type="entry name" value="SLH"/>
    <property type="match status" value="2"/>
</dbReference>
<dbReference type="GO" id="GO:0005576">
    <property type="term" value="C:extracellular region"/>
    <property type="evidence" value="ECO:0007669"/>
    <property type="project" value="UniProtKB-SubCell"/>
</dbReference>
<gene>
    <name evidence="6" type="ORF">IAA54_07790</name>
</gene>
<dbReference type="InterPro" id="IPR051398">
    <property type="entry name" value="Polysacch_Deacetylase"/>
</dbReference>
<dbReference type="Proteomes" id="UP000886785">
    <property type="component" value="Unassembled WGS sequence"/>
</dbReference>
<reference evidence="6" key="2">
    <citation type="journal article" date="2021" name="PeerJ">
        <title>Extensive microbial diversity within the chicken gut microbiome revealed by metagenomics and culture.</title>
        <authorList>
            <person name="Gilroy R."/>
            <person name="Ravi A."/>
            <person name="Getino M."/>
            <person name="Pursley I."/>
            <person name="Horton D.L."/>
            <person name="Alikhan N.F."/>
            <person name="Baker D."/>
            <person name="Gharbi K."/>
            <person name="Hall N."/>
            <person name="Watson M."/>
            <person name="Adriaenssens E.M."/>
            <person name="Foster-Nyarko E."/>
            <person name="Jarju S."/>
            <person name="Secka A."/>
            <person name="Antonio M."/>
            <person name="Oren A."/>
            <person name="Chaudhuri R.R."/>
            <person name="La Ragione R."/>
            <person name="Hildebrand F."/>
            <person name="Pallen M.J."/>
        </authorList>
    </citation>
    <scope>NUCLEOTIDE SEQUENCE</scope>
    <source>
        <strain evidence="6">ChiSjej1B19-7085</strain>
    </source>
</reference>
<feature type="domain" description="SLH" evidence="5">
    <location>
        <begin position="487"/>
        <end position="551"/>
    </location>
</feature>
<evidence type="ECO:0000256" key="4">
    <source>
        <dbReference type="SAM" id="SignalP"/>
    </source>
</evidence>
<feature type="signal peptide" evidence="4">
    <location>
        <begin position="1"/>
        <end position="25"/>
    </location>
</feature>
<dbReference type="PANTHER" id="PTHR34216">
    <property type="match status" value="1"/>
</dbReference>
<evidence type="ECO:0000256" key="1">
    <source>
        <dbReference type="ARBA" id="ARBA00004613"/>
    </source>
</evidence>
<dbReference type="GO" id="GO:0016810">
    <property type="term" value="F:hydrolase activity, acting on carbon-nitrogen (but not peptide) bonds"/>
    <property type="evidence" value="ECO:0007669"/>
    <property type="project" value="InterPro"/>
</dbReference>
<dbReference type="GO" id="GO:0005975">
    <property type="term" value="P:carbohydrate metabolic process"/>
    <property type="evidence" value="ECO:0007669"/>
    <property type="project" value="InterPro"/>
</dbReference>
<dbReference type="InterPro" id="IPR001119">
    <property type="entry name" value="SLH_dom"/>
</dbReference>
<evidence type="ECO:0000259" key="5">
    <source>
        <dbReference type="PROSITE" id="PS51272"/>
    </source>
</evidence>
<sequence length="605" mass="65116">MKRRIAGLLLCLAMAAGAFSGTAAASQDWSVSSATWQDPNNVVLMWQAQEGYTYQVYRSDSPDGTYTMIGTSASGSYRDGEAEWTSADGAQSVSKDGISTAWPQNIYYKVQAVAPNGALGALSQPIRAGTNPQKLSKVTVLMYHNFISAQDIANGVEFEEYSLDPADFRADLQYFRDNGYTTITSADLLDYINGEKPLPAKALILSIDDGTLGVYTNAWPLLKEYRMKADFNLIGEWIDESWDLVHDGGTRLGLSAPYCEWNELIEMSSSGEINLCSHTYGLHRYNRDGRIGSSIMEGEPLEDFIQVVKDDYDLSVSCIGGWTGTPPTTMAYPYSRRSTESDAAILENTGYEILMGGEGARGTASNYFVDGASPESQMRIMSRPCRMDGHPAKEYLEAVDREDQSNGVNTAENTMDMTPAESAEIALWYSPYADVPGDASYAGAVYYTYVNSLMDGTSLMQFSPDAAATRAAASEALYALAGKPAVSGTLPGDVPSNASYAQAARWMAENRILPGLESGGALLPAQAVTCEDMASALYRLAQLTGRDTSARSQSTFADSSSISPAASEAVLWAAAEGILSPDAQGNINPQAPLTRAQLAVILQAY</sequence>
<dbReference type="Gene3D" id="3.20.20.370">
    <property type="entry name" value="Glycoside hydrolase/deacetylase"/>
    <property type="match status" value="1"/>
</dbReference>
<evidence type="ECO:0000313" key="7">
    <source>
        <dbReference type="Proteomes" id="UP000886785"/>
    </source>
</evidence>
<organism evidence="6 7">
    <name type="scientific">Candidatus Gallacutalibacter pullicola</name>
    <dbReference type="NCBI Taxonomy" id="2840830"/>
    <lineage>
        <taxon>Bacteria</taxon>
        <taxon>Bacillati</taxon>
        <taxon>Bacillota</taxon>
        <taxon>Clostridia</taxon>
        <taxon>Eubacteriales</taxon>
        <taxon>Candidatus Gallacutalibacter</taxon>
    </lineage>
</organism>
<evidence type="ECO:0000256" key="2">
    <source>
        <dbReference type="ARBA" id="ARBA00022729"/>
    </source>
</evidence>
<evidence type="ECO:0000313" key="6">
    <source>
        <dbReference type="EMBL" id="HIR57558.1"/>
    </source>
</evidence>
<accession>A0A9D1DR79</accession>
<dbReference type="EMBL" id="DVHF01000086">
    <property type="protein sequence ID" value="HIR57558.1"/>
    <property type="molecule type" value="Genomic_DNA"/>
</dbReference>
<dbReference type="InterPro" id="IPR013783">
    <property type="entry name" value="Ig-like_fold"/>
</dbReference>
<proteinExistence type="predicted"/>
<dbReference type="Pfam" id="PF00395">
    <property type="entry name" value="SLH"/>
    <property type="match status" value="2"/>
</dbReference>
<name>A0A9D1DR79_9FIRM</name>
<keyword evidence="2 4" id="KW-0732">Signal</keyword>
<dbReference type="Gene3D" id="2.60.40.10">
    <property type="entry name" value="Immunoglobulins"/>
    <property type="match status" value="1"/>
</dbReference>
<comment type="caution">
    <text evidence="6">The sequence shown here is derived from an EMBL/GenBank/DDBJ whole genome shotgun (WGS) entry which is preliminary data.</text>
</comment>
<evidence type="ECO:0000256" key="3">
    <source>
        <dbReference type="ARBA" id="ARBA00022737"/>
    </source>
</evidence>
<dbReference type="PANTHER" id="PTHR34216:SF3">
    <property type="entry name" value="POLY-BETA-1,6-N-ACETYL-D-GLUCOSAMINE N-DEACETYLASE"/>
    <property type="match status" value="1"/>
</dbReference>
<protein>
    <submittedName>
        <fullName evidence="6">S-layer homology domain-containing protein</fullName>
    </submittedName>
</protein>
<dbReference type="InterPro" id="IPR011330">
    <property type="entry name" value="Glyco_hydro/deAcase_b/a-brl"/>
</dbReference>
<feature type="chain" id="PRO_5039422925" evidence="4">
    <location>
        <begin position="26"/>
        <end position="605"/>
    </location>
</feature>
<feature type="domain" description="SLH" evidence="5">
    <location>
        <begin position="553"/>
        <end position="605"/>
    </location>
</feature>
<dbReference type="InterPro" id="IPR002509">
    <property type="entry name" value="NODB_dom"/>
</dbReference>